<gene>
    <name evidence="3" type="ORF">HT578_16750</name>
</gene>
<dbReference type="PANTHER" id="PTHR32385">
    <property type="entry name" value="MANNOSYL PHOSPHORYLINOSITOL CERAMIDE SYNTHASE"/>
    <property type="match status" value="1"/>
</dbReference>
<evidence type="ECO:0000313" key="3">
    <source>
        <dbReference type="EMBL" id="QVM85123.1"/>
    </source>
</evidence>
<keyword evidence="1" id="KW-0808">Transferase</keyword>
<proteinExistence type="predicted"/>
<dbReference type="InterPro" id="IPR029063">
    <property type="entry name" value="SAM-dependent_MTases_sf"/>
</dbReference>
<dbReference type="SUPFAM" id="SSF53448">
    <property type="entry name" value="Nucleotide-diphospho-sugar transferases"/>
    <property type="match status" value="1"/>
</dbReference>
<dbReference type="PANTHER" id="PTHR32385:SF15">
    <property type="entry name" value="INOSITOL PHOSPHOCERAMIDE MANNOSYLTRANSFERASE 1"/>
    <property type="match status" value="1"/>
</dbReference>
<dbReference type="Pfam" id="PF04488">
    <property type="entry name" value="Gly_transf_sug"/>
    <property type="match status" value="1"/>
</dbReference>
<dbReference type="Proteomes" id="UP000677126">
    <property type="component" value="Chromosome"/>
</dbReference>
<dbReference type="InterPro" id="IPR007577">
    <property type="entry name" value="GlycoTrfase_DXD_sugar-bd_CS"/>
</dbReference>
<accession>A0ABX8E8L8</accession>
<dbReference type="RefSeq" id="WP_213500786.1">
    <property type="nucleotide sequence ID" value="NZ_CP054856.1"/>
</dbReference>
<dbReference type="Gene3D" id="3.40.50.150">
    <property type="entry name" value="Vaccinia Virus protein VP39"/>
    <property type="match status" value="1"/>
</dbReference>
<evidence type="ECO:0000256" key="1">
    <source>
        <dbReference type="ARBA" id="ARBA00022679"/>
    </source>
</evidence>
<feature type="compositionally biased region" description="Low complexity" evidence="2">
    <location>
        <begin position="246"/>
        <end position="258"/>
    </location>
</feature>
<dbReference type="InterPro" id="IPR051706">
    <property type="entry name" value="Glycosyltransferase_domain"/>
</dbReference>
<dbReference type="InterPro" id="IPR029044">
    <property type="entry name" value="Nucleotide-diphossugar_trans"/>
</dbReference>
<reference evidence="3 4" key="1">
    <citation type="journal article" date="2021" name="Int. J. Syst. Evol. Microbiol.">
        <title>Novosphingobium decolorationis sp. nov., an aniline blue-decolourizing bacterium isolated from East Pacific sediment.</title>
        <authorList>
            <person name="Chen X."/>
            <person name="Dong B."/>
            <person name="Chen T."/>
            <person name="Ren N."/>
            <person name="Wang J."/>
            <person name="Xu Y."/>
            <person name="Yang J."/>
            <person name="Zhu S."/>
            <person name="Chen J."/>
        </authorList>
    </citation>
    <scope>NUCLEOTIDE SEQUENCE [LARGE SCALE GENOMIC DNA]</scope>
    <source>
        <strain evidence="3 4">502str22</strain>
    </source>
</reference>
<feature type="region of interest" description="Disordered" evidence="2">
    <location>
        <begin position="218"/>
        <end position="261"/>
    </location>
</feature>
<protein>
    <submittedName>
        <fullName evidence="3">Mannosyltransferase</fullName>
    </submittedName>
</protein>
<feature type="compositionally biased region" description="Low complexity" evidence="2">
    <location>
        <begin position="221"/>
        <end position="236"/>
    </location>
</feature>
<organism evidence="3 4">
    <name type="scientific">Novosphingobium decolorationis</name>
    <dbReference type="NCBI Taxonomy" id="2698673"/>
    <lineage>
        <taxon>Bacteria</taxon>
        <taxon>Pseudomonadati</taxon>
        <taxon>Pseudomonadota</taxon>
        <taxon>Alphaproteobacteria</taxon>
        <taxon>Sphingomonadales</taxon>
        <taxon>Sphingomonadaceae</taxon>
        <taxon>Novosphingobium</taxon>
    </lineage>
</organism>
<dbReference type="SUPFAM" id="SSF53335">
    <property type="entry name" value="S-adenosyl-L-methionine-dependent methyltransferases"/>
    <property type="match status" value="1"/>
</dbReference>
<keyword evidence="4" id="KW-1185">Reference proteome</keyword>
<evidence type="ECO:0000256" key="2">
    <source>
        <dbReference type="SAM" id="MobiDB-lite"/>
    </source>
</evidence>
<dbReference type="GO" id="GO:0016757">
    <property type="term" value="F:glycosyltransferase activity"/>
    <property type="evidence" value="ECO:0007669"/>
    <property type="project" value="UniProtKB-KW"/>
</dbReference>
<keyword evidence="3" id="KW-0328">Glycosyltransferase</keyword>
<dbReference type="Gene3D" id="3.90.550.20">
    <property type="match status" value="1"/>
</dbReference>
<name>A0ABX8E8L8_9SPHN</name>
<sequence length="469" mass="52642">MIPKTFHFIWVGDESRRPDNCIETWRKAHPDWGFRLWGNADLDGRAWINKRHMDAMREREWNGVADMLRWEILYEHGGIVFDADSVCTRPLDEDLLDCPAFACWESEIARPGLIAAGYFGCQQGNPFVKGIIDTIAAQSSVVEDMAWKTVGPLRLTECYRSFGYTPLRIYPSHYFIPRHFTGVTYQGNDPVYAHQLWGTTARQYDTLHTVDVSTIGREGGQEAAPEVAEAPAAEPAPASPAPEPAPAAQAHADASAVPLGAPTSPLEKIHAPYFLQRVPVGSELARLPRMDVFASLLQGQRVLHVGCADWPITDPATSLHVRLQAHCAHLDGLDPHGEALEQPRPHVTGELFTDFAQVHASYDVVLAPEVMEHVPDVELFLAQLESVDAKMYLISVPDAFQCRARHFDYQAETEIFLEGVHPDHNVWYTPYTFANTLRKYSHLDLQRMWFFNGISLLALLSRRELAQAA</sequence>
<dbReference type="EMBL" id="CP054856">
    <property type="protein sequence ID" value="QVM85123.1"/>
    <property type="molecule type" value="Genomic_DNA"/>
</dbReference>
<evidence type="ECO:0000313" key="4">
    <source>
        <dbReference type="Proteomes" id="UP000677126"/>
    </source>
</evidence>